<proteinExistence type="predicted"/>
<evidence type="ECO:0000256" key="1">
    <source>
        <dbReference type="SAM" id="Phobius"/>
    </source>
</evidence>
<dbReference type="EMBL" id="LWSG01000003">
    <property type="protein sequence ID" value="OAS88502.1"/>
    <property type="molecule type" value="Genomic_DNA"/>
</dbReference>
<evidence type="ECO:0000313" key="3">
    <source>
        <dbReference type="EMBL" id="OAS88502.1"/>
    </source>
</evidence>
<dbReference type="Pfam" id="PF04173">
    <property type="entry name" value="DoxD"/>
    <property type="match status" value="1"/>
</dbReference>
<feature type="domain" description="TQO small subunit DoxD" evidence="2">
    <location>
        <begin position="15"/>
        <end position="156"/>
    </location>
</feature>
<dbReference type="Proteomes" id="UP000078534">
    <property type="component" value="Unassembled WGS sequence"/>
</dbReference>
<protein>
    <submittedName>
        <fullName evidence="3">Crp/Fnr family transcriptional regulator</fullName>
    </submittedName>
</protein>
<dbReference type="AlphaFoldDB" id="A0A179T7X9"/>
<gene>
    <name evidence="3" type="ORF">A6K24_15720</name>
</gene>
<name>A0A179T7X9_9BACI</name>
<organism evidence="3 4">
    <name type="scientific">Metabacillus litoralis</name>
    <dbReference type="NCBI Taxonomy" id="152268"/>
    <lineage>
        <taxon>Bacteria</taxon>
        <taxon>Bacillati</taxon>
        <taxon>Bacillota</taxon>
        <taxon>Bacilli</taxon>
        <taxon>Bacillales</taxon>
        <taxon>Bacillaceae</taxon>
        <taxon>Metabacillus</taxon>
    </lineage>
</organism>
<dbReference type="GO" id="GO:0016020">
    <property type="term" value="C:membrane"/>
    <property type="evidence" value="ECO:0007669"/>
    <property type="project" value="UniProtKB-SubCell"/>
</dbReference>
<keyword evidence="1" id="KW-0812">Transmembrane</keyword>
<reference evidence="4" key="1">
    <citation type="submission" date="2016-04" db="EMBL/GenBank/DDBJ databases">
        <authorList>
            <person name="Lyu Z."/>
            <person name="Lyu W."/>
        </authorList>
    </citation>
    <scope>NUCLEOTIDE SEQUENCE [LARGE SCALE GENOMIC DNA]</scope>
    <source>
        <strain evidence="4">C44</strain>
    </source>
</reference>
<comment type="caution">
    <text evidence="3">The sequence shown here is derived from an EMBL/GenBank/DDBJ whole genome shotgun (WGS) entry which is preliminary data.</text>
</comment>
<accession>A0A179T7X9</accession>
<keyword evidence="1" id="KW-1133">Transmembrane helix</keyword>
<keyword evidence="4" id="KW-1185">Reference proteome</keyword>
<dbReference type="InterPro" id="IPR007301">
    <property type="entry name" value="DoxD"/>
</dbReference>
<feature type="transmembrane region" description="Helical" evidence="1">
    <location>
        <begin position="85"/>
        <end position="108"/>
    </location>
</feature>
<dbReference type="OrthoDB" id="26941at2"/>
<keyword evidence="1" id="KW-0472">Membrane</keyword>
<evidence type="ECO:0000313" key="4">
    <source>
        <dbReference type="Proteomes" id="UP000078534"/>
    </source>
</evidence>
<dbReference type="RefSeq" id="WP_066327186.1">
    <property type="nucleotide sequence ID" value="NZ_LWSG01000003.1"/>
</dbReference>
<sequence length="172" mass="18872">MKWLRGPRMAMIWTVLRIWLGIQWLEAGVHKVTGGFDATGFVHGAIGKAGGDHPVVQGWYANFLEAFALPNIGLFNILIPFGEVLVGVGLIIGAATIPALVAGAFMNLNFLLAGTTSTNPVLYTVAILLMVANTAAYYYGADRILVPYLKQRMINRRHKHKNTRKPEHIPAH</sequence>
<evidence type="ECO:0000259" key="2">
    <source>
        <dbReference type="Pfam" id="PF04173"/>
    </source>
</evidence>
<feature type="transmembrane region" description="Helical" evidence="1">
    <location>
        <begin position="120"/>
        <end position="140"/>
    </location>
</feature>
<dbReference type="PANTHER" id="PTHR39157:SF1">
    <property type="entry name" value="DOXX FAMILY PROTEIN"/>
    <property type="match status" value="1"/>
</dbReference>
<dbReference type="PANTHER" id="PTHR39157">
    <property type="entry name" value="INTEGRAL MEMBRANE PROTEIN-RELATED"/>
    <property type="match status" value="1"/>
</dbReference>
<dbReference type="STRING" id="152268.A6K24_15720"/>